<dbReference type="EMBL" id="JAPEUR010000004">
    <property type="protein sequence ID" value="KAJ4329115.1"/>
    <property type="molecule type" value="Genomic_DNA"/>
</dbReference>
<proteinExistence type="predicted"/>
<evidence type="ECO:0000313" key="3">
    <source>
        <dbReference type="Proteomes" id="UP001140502"/>
    </source>
</evidence>
<feature type="compositionally biased region" description="Basic and acidic residues" evidence="1">
    <location>
        <begin position="299"/>
        <end position="320"/>
    </location>
</feature>
<organism evidence="2 3">
    <name type="scientific">Fusarium piperis</name>
    <dbReference type="NCBI Taxonomy" id="1435070"/>
    <lineage>
        <taxon>Eukaryota</taxon>
        <taxon>Fungi</taxon>
        <taxon>Dikarya</taxon>
        <taxon>Ascomycota</taxon>
        <taxon>Pezizomycotina</taxon>
        <taxon>Sordariomycetes</taxon>
        <taxon>Hypocreomycetidae</taxon>
        <taxon>Hypocreales</taxon>
        <taxon>Nectriaceae</taxon>
        <taxon>Fusarium</taxon>
        <taxon>Fusarium solani species complex</taxon>
    </lineage>
</organism>
<feature type="region of interest" description="Disordered" evidence="1">
    <location>
        <begin position="25"/>
        <end position="47"/>
    </location>
</feature>
<accession>A0A9W8WNU9</accession>
<dbReference type="Proteomes" id="UP001140502">
    <property type="component" value="Unassembled WGS sequence"/>
</dbReference>
<name>A0A9W8WNU9_9HYPO</name>
<sequence>MVPRPPRIWIQRSTPATRHFPNLQRIQPGLQPRRGGIPKDPNDTERRKSLRTMYQDMGVMVYSGIGTKQVDRIGDLLNEAVKPSLRLSTAPRHQGDAMFDKFTVYRLRTEEWHVDPVFKPKRGFLKVEGLLDLGLKAARQWVGQILEKAEGVESLRGSFGFTEADVNITYNSANRGGVVHHTVDGPRRLPVEAFVFASGGSKFTIRVNLFTVGTRKHVGTVSLNLVPYNKRNDLFDVPTWESMVQDMFALAPDDHVPNLTLLRETTDSFYTLEREVWRKIYLKEAEAKAREKLEAKIKMEQEDKARIEEEAEARVEKAEEVEPQSNKSEEIDTQSEQNSAEPSTKS</sequence>
<reference evidence="2" key="1">
    <citation type="submission" date="2022-10" db="EMBL/GenBank/DDBJ databases">
        <title>Tapping the CABI collections for fungal endophytes: first genome assemblies for Collariella, Neodidymelliopsis, Ascochyta clinopodiicola, Didymella pomorum, Didymosphaeria variabile, Neocosmospora piperis and Neocucurbitaria cava.</title>
        <authorList>
            <person name="Hill R."/>
        </authorList>
    </citation>
    <scope>NUCLEOTIDE SEQUENCE</scope>
    <source>
        <strain evidence="2">IMI 366586</strain>
    </source>
</reference>
<feature type="region of interest" description="Disordered" evidence="1">
    <location>
        <begin position="299"/>
        <end position="346"/>
    </location>
</feature>
<comment type="caution">
    <text evidence="2">The sequence shown here is derived from an EMBL/GenBank/DDBJ whole genome shotgun (WGS) entry which is preliminary data.</text>
</comment>
<dbReference type="OrthoDB" id="4867305at2759"/>
<protein>
    <submittedName>
        <fullName evidence="2">Uncharacterized protein</fullName>
    </submittedName>
</protein>
<dbReference type="AlphaFoldDB" id="A0A9W8WNU9"/>
<evidence type="ECO:0000256" key="1">
    <source>
        <dbReference type="SAM" id="MobiDB-lite"/>
    </source>
</evidence>
<gene>
    <name evidence="2" type="ORF">N0V84_000475</name>
</gene>
<feature type="compositionally biased region" description="Polar residues" evidence="1">
    <location>
        <begin position="334"/>
        <end position="346"/>
    </location>
</feature>
<keyword evidence="3" id="KW-1185">Reference proteome</keyword>
<evidence type="ECO:0000313" key="2">
    <source>
        <dbReference type="EMBL" id="KAJ4329115.1"/>
    </source>
</evidence>